<dbReference type="GO" id="GO:0002949">
    <property type="term" value="P:tRNA threonylcarbamoyladenosine modification"/>
    <property type="evidence" value="ECO:0007669"/>
    <property type="project" value="InterPro"/>
</dbReference>
<proteinExistence type="predicted"/>
<dbReference type="AlphaFoldDB" id="A0A0F9TFQ8"/>
<dbReference type="InterPro" id="IPR043129">
    <property type="entry name" value="ATPase_NBD"/>
</dbReference>
<evidence type="ECO:0000313" key="2">
    <source>
        <dbReference type="EMBL" id="KKN80075.1"/>
    </source>
</evidence>
<organism evidence="2">
    <name type="scientific">marine sediment metagenome</name>
    <dbReference type="NCBI Taxonomy" id="412755"/>
    <lineage>
        <taxon>unclassified sequences</taxon>
        <taxon>metagenomes</taxon>
        <taxon>ecological metagenomes</taxon>
    </lineage>
</organism>
<dbReference type="SUPFAM" id="SSF53067">
    <property type="entry name" value="Actin-like ATPase domain"/>
    <property type="match status" value="1"/>
</dbReference>
<gene>
    <name evidence="2" type="ORF">LCGC14_0333630</name>
</gene>
<dbReference type="Pfam" id="PF00814">
    <property type="entry name" value="TsaD"/>
    <property type="match status" value="1"/>
</dbReference>
<dbReference type="Gene3D" id="3.30.420.40">
    <property type="match status" value="2"/>
</dbReference>
<sequence length="231" mass="24456">MSDEISIAIETSCREGGVALGVGDRLAGRIDFDASRRHAAQLIVQLDDLLGRAGLKPGQLQHVYVSAGPGGFTGLRVGITVARMLGELVAGLECAAVPTAWAVAENLHNRPWERLAVILDAGEGEAIATTFTRRDGQPVADEPAGPMPTAALAERLPRPILLTGEGLWYHDIAGDGIELADPALRLATAEGVWRVGRRLAGLGAFTTPNHLLPIYARPLRVQRPGGDQQTT</sequence>
<name>A0A0F9TFQ8_9ZZZZ</name>
<protein>
    <recommendedName>
        <fullName evidence="1">Gcp-like domain-containing protein</fullName>
    </recommendedName>
</protein>
<reference evidence="2" key="1">
    <citation type="journal article" date="2015" name="Nature">
        <title>Complex archaea that bridge the gap between prokaryotes and eukaryotes.</title>
        <authorList>
            <person name="Spang A."/>
            <person name="Saw J.H."/>
            <person name="Jorgensen S.L."/>
            <person name="Zaremba-Niedzwiedzka K."/>
            <person name="Martijn J."/>
            <person name="Lind A.E."/>
            <person name="van Eijk R."/>
            <person name="Schleper C."/>
            <person name="Guy L."/>
            <person name="Ettema T.J."/>
        </authorList>
    </citation>
    <scope>NUCLEOTIDE SEQUENCE</scope>
</reference>
<dbReference type="InterPro" id="IPR000905">
    <property type="entry name" value="Gcp-like_dom"/>
</dbReference>
<dbReference type="EMBL" id="LAZR01000237">
    <property type="protein sequence ID" value="KKN80075.1"/>
    <property type="molecule type" value="Genomic_DNA"/>
</dbReference>
<accession>A0A0F9TFQ8</accession>
<comment type="caution">
    <text evidence="2">The sequence shown here is derived from an EMBL/GenBank/DDBJ whole genome shotgun (WGS) entry which is preliminary data.</text>
</comment>
<evidence type="ECO:0000259" key="1">
    <source>
        <dbReference type="Pfam" id="PF00814"/>
    </source>
</evidence>
<dbReference type="InterPro" id="IPR022496">
    <property type="entry name" value="T6A_TsaB"/>
</dbReference>
<feature type="domain" description="Gcp-like" evidence="1">
    <location>
        <begin position="34"/>
        <end position="129"/>
    </location>
</feature>
<dbReference type="NCBIfam" id="TIGR03725">
    <property type="entry name" value="T6A_YeaZ"/>
    <property type="match status" value="1"/>
</dbReference>